<protein>
    <submittedName>
        <fullName evidence="4">Leucine rich repeat</fullName>
    </submittedName>
</protein>
<evidence type="ECO:0000256" key="2">
    <source>
        <dbReference type="ARBA" id="ARBA00022737"/>
    </source>
</evidence>
<dbReference type="AlphaFoldDB" id="A0A2C6L628"/>
<evidence type="ECO:0000313" key="5">
    <source>
        <dbReference type="Proteomes" id="UP000221165"/>
    </source>
</evidence>
<feature type="compositionally biased region" description="Low complexity" evidence="3">
    <location>
        <begin position="636"/>
        <end position="647"/>
    </location>
</feature>
<feature type="compositionally biased region" description="Polar residues" evidence="3">
    <location>
        <begin position="322"/>
        <end position="337"/>
    </location>
</feature>
<feature type="compositionally biased region" description="Polar residues" evidence="3">
    <location>
        <begin position="599"/>
        <end position="609"/>
    </location>
</feature>
<feature type="region of interest" description="Disordered" evidence="3">
    <location>
        <begin position="540"/>
        <end position="674"/>
    </location>
</feature>
<feature type="region of interest" description="Disordered" evidence="3">
    <location>
        <begin position="363"/>
        <end position="423"/>
    </location>
</feature>
<evidence type="ECO:0000313" key="4">
    <source>
        <dbReference type="EMBL" id="PHJ23599.1"/>
    </source>
</evidence>
<dbReference type="GeneID" id="94425965"/>
<feature type="region of interest" description="Disordered" evidence="3">
    <location>
        <begin position="472"/>
        <end position="499"/>
    </location>
</feature>
<dbReference type="PROSITE" id="PS51450">
    <property type="entry name" value="LRR"/>
    <property type="match status" value="2"/>
</dbReference>
<feature type="compositionally biased region" description="Basic and acidic residues" evidence="3">
    <location>
        <begin position="363"/>
        <end position="373"/>
    </location>
</feature>
<reference evidence="4 5" key="1">
    <citation type="journal article" date="2017" name="Int. J. Parasitol.">
        <title>The genome of the protozoan parasite Cystoisospora suis and a reverse vaccinology approach to identify vaccine candidates.</title>
        <authorList>
            <person name="Palmieri N."/>
            <person name="Shrestha A."/>
            <person name="Ruttkowski B."/>
            <person name="Beck T."/>
            <person name="Vogl C."/>
            <person name="Tomley F."/>
            <person name="Blake D.P."/>
            <person name="Joachim A."/>
        </authorList>
    </citation>
    <scope>NUCLEOTIDE SEQUENCE [LARGE SCALE GENOMIC DNA]</scope>
    <source>
        <strain evidence="4 5">Wien I</strain>
    </source>
</reference>
<dbReference type="RefSeq" id="XP_067925274.1">
    <property type="nucleotide sequence ID" value="XM_068062754.1"/>
</dbReference>
<dbReference type="EMBL" id="MIGC01001068">
    <property type="protein sequence ID" value="PHJ23599.1"/>
    <property type="molecule type" value="Genomic_DNA"/>
</dbReference>
<feature type="compositionally biased region" description="Basic and acidic residues" evidence="3">
    <location>
        <begin position="540"/>
        <end position="551"/>
    </location>
</feature>
<dbReference type="InterPro" id="IPR001611">
    <property type="entry name" value="Leu-rich_rpt"/>
</dbReference>
<dbReference type="PANTHER" id="PTHR15454:SF56">
    <property type="entry name" value="PROTEIN PHOSPHATASE 1 REGULATORY SUBUNIT 7-RELATED"/>
    <property type="match status" value="1"/>
</dbReference>
<feature type="region of interest" description="Disordered" evidence="3">
    <location>
        <begin position="280"/>
        <end position="338"/>
    </location>
</feature>
<dbReference type="Gene3D" id="3.80.10.10">
    <property type="entry name" value="Ribonuclease Inhibitor"/>
    <property type="match status" value="2"/>
</dbReference>
<dbReference type="Proteomes" id="UP000221165">
    <property type="component" value="Unassembled WGS sequence"/>
</dbReference>
<keyword evidence="5" id="KW-1185">Reference proteome</keyword>
<keyword evidence="1" id="KW-0433">Leucine-rich repeat</keyword>
<feature type="compositionally biased region" description="Acidic residues" evidence="3">
    <location>
        <begin position="574"/>
        <end position="597"/>
    </location>
</feature>
<dbReference type="VEuPathDB" id="ToxoDB:CSUI_002554"/>
<keyword evidence="2" id="KW-0677">Repeat</keyword>
<dbReference type="PANTHER" id="PTHR15454">
    <property type="entry name" value="NISCHARIN RELATED"/>
    <property type="match status" value="1"/>
</dbReference>
<dbReference type="InterPro" id="IPR032675">
    <property type="entry name" value="LRR_dom_sf"/>
</dbReference>
<dbReference type="OrthoDB" id="271226at2759"/>
<dbReference type="SUPFAM" id="SSF52075">
    <property type="entry name" value="Outer arm dynein light chain 1"/>
    <property type="match status" value="1"/>
</dbReference>
<name>A0A2C6L628_9APIC</name>
<accession>A0A2C6L628</accession>
<evidence type="ECO:0000256" key="1">
    <source>
        <dbReference type="ARBA" id="ARBA00022614"/>
    </source>
</evidence>
<evidence type="ECO:0000256" key="3">
    <source>
        <dbReference type="SAM" id="MobiDB-lite"/>
    </source>
</evidence>
<comment type="caution">
    <text evidence="4">The sequence shown here is derived from an EMBL/GenBank/DDBJ whole genome shotgun (WGS) entry which is preliminary data.</text>
</comment>
<organism evidence="4 5">
    <name type="scientific">Cystoisospora suis</name>
    <dbReference type="NCBI Taxonomy" id="483139"/>
    <lineage>
        <taxon>Eukaryota</taxon>
        <taxon>Sar</taxon>
        <taxon>Alveolata</taxon>
        <taxon>Apicomplexa</taxon>
        <taxon>Conoidasida</taxon>
        <taxon>Coccidia</taxon>
        <taxon>Eucoccidiorida</taxon>
        <taxon>Eimeriorina</taxon>
        <taxon>Sarcocystidae</taxon>
        <taxon>Cystoisospora</taxon>
    </lineage>
</organism>
<sequence>MASSQEGGPRSTGSMEASGIGLGPVLTGEKLAGLILAAVPKKMKGCQHLDISRNDIRKICVSLGEIVGLGLETVEHLVLRGNLLRQLDGRVLTFPHVHVLDVSGNLISQILHFEGQFELQKLYLRGNRLTDINGLADSPLQHTLEVLDVSENNISDLRGLATLSVMENLRALNVLGNPIETHPLVGNVVLEGFCMLCCPLLEVLNNRRITPEIRDAVICWSSDEPQGRAVSACVNRFRQYFERQCGKKDLVLDPLPTSTGTEGNAALTRGKTGLYSVATSRGTAAGKSRMSPSPGLGPSESQPGRSGVLHSNPTRLTVAGRASSNRTTSGRPSQNAANCLVFARSSPDPRDGFRVVDMVSSPLERDEHCDRPGRRSVHPAQHSPVASEGRFSRPAHSTLDGGLPKGVDRHPGTTSYSTRCRLYPRATSGRTKDCLEQERRVYMGHRSATVTKATQTPDWWNEPEVVYVVRSPRDGQPAQTAQGRDEYRDKRHTHRTSKVGYSSALPRAVGDFQFVIRADDVGALIPAKDLLALRRRESLRGGTEDTEHAEDSGGLGESSFIRQEEYERAPSGVNEEEWMENDDAEQDTQEQSAEYEEQGWTTEAISHQGSWGEYDEEQGYERAEEDRHPVGDDTDTPQQLQVQVTDVTDLDPDNDEGAGVVAQDDGGETGESGT</sequence>
<feature type="compositionally biased region" description="Polar residues" evidence="3">
    <location>
        <begin position="299"/>
        <end position="315"/>
    </location>
</feature>
<feature type="compositionally biased region" description="Basic and acidic residues" evidence="3">
    <location>
        <begin position="619"/>
        <end position="631"/>
    </location>
</feature>
<dbReference type="GO" id="GO:0005737">
    <property type="term" value="C:cytoplasm"/>
    <property type="evidence" value="ECO:0007669"/>
    <property type="project" value="TreeGrafter"/>
</dbReference>
<proteinExistence type="predicted"/>
<gene>
    <name evidence="4" type="ORF">CSUI_002554</name>
</gene>